<reference evidence="2 3" key="1">
    <citation type="submission" date="2018-06" db="EMBL/GenBank/DDBJ databases">
        <authorList>
            <consortium name="Pathogen Informatics"/>
            <person name="Doyle S."/>
        </authorList>
    </citation>
    <scope>NUCLEOTIDE SEQUENCE [LARGE SCALE GENOMIC DNA]</scope>
    <source>
        <strain evidence="2 3">NCTC11296</strain>
    </source>
</reference>
<gene>
    <name evidence="2" type="ORF">NCTC11296_00215</name>
</gene>
<protein>
    <submittedName>
        <fullName evidence="2">Putative UDP-glcNAc--lipooligosaccharide N-acetylglucosaminyl glycosyltransferase</fullName>
    </submittedName>
</protein>
<evidence type="ECO:0000313" key="2">
    <source>
        <dbReference type="EMBL" id="STO70335.1"/>
    </source>
</evidence>
<dbReference type="GO" id="GO:0016740">
    <property type="term" value="F:transferase activity"/>
    <property type="evidence" value="ECO:0007669"/>
    <property type="project" value="UniProtKB-KW"/>
</dbReference>
<organism evidence="2 3">
    <name type="scientific">Avibacterium paragallinarum</name>
    <name type="common">Haemophilus gallinarum</name>
    <dbReference type="NCBI Taxonomy" id="728"/>
    <lineage>
        <taxon>Bacteria</taxon>
        <taxon>Pseudomonadati</taxon>
        <taxon>Pseudomonadota</taxon>
        <taxon>Gammaproteobacteria</taxon>
        <taxon>Pasteurellales</taxon>
        <taxon>Pasteurellaceae</taxon>
        <taxon>Avibacterium</taxon>
    </lineage>
</organism>
<dbReference type="Proteomes" id="UP000254465">
    <property type="component" value="Unassembled WGS sequence"/>
</dbReference>
<dbReference type="AlphaFoldDB" id="A0A377I4R9"/>
<evidence type="ECO:0000259" key="1">
    <source>
        <dbReference type="Pfam" id="PF01755"/>
    </source>
</evidence>
<accession>A0A377I4R9</accession>
<keyword evidence="2" id="KW-0808">Transferase</keyword>
<dbReference type="EMBL" id="UGHK01000001">
    <property type="protein sequence ID" value="STO70335.1"/>
    <property type="molecule type" value="Genomic_DNA"/>
</dbReference>
<proteinExistence type="predicted"/>
<sequence length="280" mass="32968">MKNIQYKGFVLSLQKDELRRKNFYQQVSSLDSNHIQFETFYAIDAKKDEDKAYIDEHFDFAKAKKLYGRDVSYGEAACSLSHIKIYEQALSQQSYLIVCEDDAKFNKDFPKLERILKQSDFDIIIFGESKAPSFKGSRKYRLAYPLQFKPYRFENYKLGCIYGFYTPGTVGYAINVNALKYIIQLVQKTKVYWLADDFQEIINQVNDEYNYKISIAHLFPRLVIEDLSIQSHLETERVQLQKQIANNNLSLFAYLKHNISLLKAYLKKRHIAYNDARKTK</sequence>
<dbReference type="Pfam" id="PF01755">
    <property type="entry name" value="Glyco_transf_25"/>
    <property type="match status" value="1"/>
</dbReference>
<dbReference type="InterPro" id="IPR002654">
    <property type="entry name" value="Glyco_trans_25"/>
</dbReference>
<evidence type="ECO:0000313" key="3">
    <source>
        <dbReference type="Proteomes" id="UP000254465"/>
    </source>
</evidence>
<name>A0A377I4R9_AVIPA</name>
<dbReference type="RefSeq" id="WP_017806928.1">
    <property type="nucleotide sequence ID" value="NZ_CP173234.1"/>
</dbReference>
<feature type="domain" description="Glycosyl transferase family 25" evidence="1">
    <location>
        <begin position="7"/>
        <end position="191"/>
    </location>
</feature>